<keyword evidence="2" id="KW-1185">Reference proteome</keyword>
<proteinExistence type="predicted"/>
<name>A0A918JRF2_9BURK</name>
<dbReference type="AlphaFoldDB" id="A0A918JRF2"/>
<sequence length="81" mass="9443">MHFRAGVGWCYFWVCIPTQEHGNEWESELMLFWDRHSHAERGNEGVSGAWERGEGVNCLSLTLFNQRKYSAGVEHILAFNR</sequence>
<dbReference type="EMBL" id="BMYS01000035">
    <property type="protein sequence ID" value="GGW97117.1"/>
    <property type="molecule type" value="Genomic_DNA"/>
</dbReference>
<evidence type="ECO:0000313" key="1">
    <source>
        <dbReference type="EMBL" id="GGW97117.1"/>
    </source>
</evidence>
<accession>A0A918JRF2</accession>
<evidence type="ECO:0000313" key="2">
    <source>
        <dbReference type="Proteomes" id="UP000608345"/>
    </source>
</evidence>
<dbReference type="Proteomes" id="UP000608345">
    <property type="component" value="Unassembled WGS sequence"/>
</dbReference>
<reference evidence="1" key="2">
    <citation type="submission" date="2020-09" db="EMBL/GenBank/DDBJ databases">
        <authorList>
            <person name="Sun Q."/>
            <person name="Kim S."/>
        </authorList>
    </citation>
    <scope>NUCLEOTIDE SEQUENCE</scope>
    <source>
        <strain evidence="1">KCTC 23732</strain>
    </source>
</reference>
<reference evidence="1" key="1">
    <citation type="journal article" date="2014" name="Int. J. Syst. Evol. Microbiol.">
        <title>Complete genome sequence of Corynebacterium casei LMG S-19264T (=DSM 44701T), isolated from a smear-ripened cheese.</title>
        <authorList>
            <consortium name="US DOE Joint Genome Institute (JGI-PGF)"/>
            <person name="Walter F."/>
            <person name="Albersmeier A."/>
            <person name="Kalinowski J."/>
            <person name="Ruckert C."/>
        </authorList>
    </citation>
    <scope>NUCLEOTIDE SEQUENCE</scope>
    <source>
        <strain evidence="1">KCTC 23732</strain>
    </source>
</reference>
<protein>
    <submittedName>
        <fullName evidence="1">Uncharacterized protein</fullName>
    </submittedName>
</protein>
<comment type="caution">
    <text evidence="1">The sequence shown here is derived from an EMBL/GenBank/DDBJ whole genome shotgun (WGS) entry which is preliminary data.</text>
</comment>
<organism evidence="1 2">
    <name type="scientific">Advenella faeciporci</name>
    <dbReference type="NCBI Taxonomy" id="797535"/>
    <lineage>
        <taxon>Bacteria</taxon>
        <taxon>Pseudomonadati</taxon>
        <taxon>Pseudomonadota</taxon>
        <taxon>Betaproteobacteria</taxon>
        <taxon>Burkholderiales</taxon>
        <taxon>Alcaligenaceae</taxon>
    </lineage>
</organism>
<gene>
    <name evidence="1" type="ORF">GCM10011450_28250</name>
</gene>